<reference evidence="1" key="2">
    <citation type="submission" date="2021-01" db="UniProtKB">
        <authorList>
            <consortium name="EnsemblPlants"/>
        </authorList>
    </citation>
    <scope>IDENTIFICATION</scope>
</reference>
<name>A0A7N2MW74_QUELO</name>
<evidence type="ECO:0000313" key="2">
    <source>
        <dbReference type="Proteomes" id="UP000594261"/>
    </source>
</evidence>
<sequence length="107" mass="12267">MQLEKLLRIRTRTLRANLLQPLKDIEAINACLDCLSSIAVDTLQVFAPLMKLLGATEERYKIKGAYIILESPNFDNQKFLTFEVVTPRSKVLIVRQDMKMKSRKIAS</sequence>
<dbReference type="AlphaFoldDB" id="A0A7N2MW74"/>
<dbReference type="Gramene" id="QL11p020059:mrna">
    <property type="protein sequence ID" value="QL11p020059:mrna"/>
    <property type="gene ID" value="QL11p020059"/>
</dbReference>
<accession>A0A7N2MW74</accession>
<keyword evidence="2" id="KW-1185">Reference proteome</keyword>
<protein>
    <submittedName>
        <fullName evidence="1">Uncharacterized protein</fullName>
    </submittedName>
</protein>
<dbReference type="InParanoid" id="A0A7N2MW74"/>
<reference evidence="1 2" key="1">
    <citation type="journal article" date="2016" name="G3 (Bethesda)">
        <title>First Draft Assembly and Annotation of the Genome of a California Endemic Oak Quercus lobata Nee (Fagaceae).</title>
        <authorList>
            <person name="Sork V.L."/>
            <person name="Fitz-Gibbon S.T."/>
            <person name="Puiu D."/>
            <person name="Crepeau M."/>
            <person name="Gugger P.F."/>
            <person name="Sherman R."/>
            <person name="Stevens K."/>
            <person name="Langley C.H."/>
            <person name="Pellegrini M."/>
            <person name="Salzberg S.L."/>
        </authorList>
    </citation>
    <scope>NUCLEOTIDE SEQUENCE [LARGE SCALE GENOMIC DNA]</scope>
    <source>
        <strain evidence="1 2">cv. SW786</strain>
    </source>
</reference>
<dbReference type="Proteomes" id="UP000594261">
    <property type="component" value="Chromosome 11"/>
</dbReference>
<organism evidence="1 2">
    <name type="scientific">Quercus lobata</name>
    <name type="common">Valley oak</name>
    <dbReference type="NCBI Taxonomy" id="97700"/>
    <lineage>
        <taxon>Eukaryota</taxon>
        <taxon>Viridiplantae</taxon>
        <taxon>Streptophyta</taxon>
        <taxon>Embryophyta</taxon>
        <taxon>Tracheophyta</taxon>
        <taxon>Spermatophyta</taxon>
        <taxon>Magnoliopsida</taxon>
        <taxon>eudicotyledons</taxon>
        <taxon>Gunneridae</taxon>
        <taxon>Pentapetalae</taxon>
        <taxon>rosids</taxon>
        <taxon>fabids</taxon>
        <taxon>Fagales</taxon>
        <taxon>Fagaceae</taxon>
        <taxon>Quercus</taxon>
    </lineage>
</organism>
<proteinExistence type="predicted"/>
<dbReference type="EnsemblPlants" id="QL11p020059:mrna">
    <property type="protein sequence ID" value="QL11p020059:mrna"/>
    <property type="gene ID" value="QL11p020059"/>
</dbReference>
<dbReference type="EMBL" id="LRBV02000011">
    <property type="status" value="NOT_ANNOTATED_CDS"/>
    <property type="molecule type" value="Genomic_DNA"/>
</dbReference>
<evidence type="ECO:0000313" key="1">
    <source>
        <dbReference type="EnsemblPlants" id="QL11p020059:mrna"/>
    </source>
</evidence>